<reference evidence="1" key="1">
    <citation type="submission" date="2023-05" db="EMBL/GenBank/DDBJ databases">
        <authorList>
            <consortium name="ELIXIR-Norway"/>
        </authorList>
    </citation>
    <scope>NUCLEOTIDE SEQUENCE</scope>
</reference>
<dbReference type="Proteomes" id="UP001162501">
    <property type="component" value="Chromosome 2"/>
</dbReference>
<organism evidence="1 2">
    <name type="scientific">Rangifer tarandus platyrhynchus</name>
    <name type="common">Svalbard reindeer</name>
    <dbReference type="NCBI Taxonomy" id="3082113"/>
    <lineage>
        <taxon>Eukaryota</taxon>
        <taxon>Metazoa</taxon>
        <taxon>Chordata</taxon>
        <taxon>Craniata</taxon>
        <taxon>Vertebrata</taxon>
        <taxon>Euteleostomi</taxon>
        <taxon>Mammalia</taxon>
        <taxon>Eutheria</taxon>
        <taxon>Laurasiatheria</taxon>
        <taxon>Artiodactyla</taxon>
        <taxon>Ruminantia</taxon>
        <taxon>Pecora</taxon>
        <taxon>Cervidae</taxon>
        <taxon>Odocoileinae</taxon>
        <taxon>Rangifer</taxon>
    </lineage>
</organism>
<evidence type="ECO:0000313" key="1">
    <source>
        <dbReference type="EMBL" id="CAM9893180.1"/>
    </source>
</evidence>
<evidence type="ECO:0000313" key="2">
    <source>
        <dbReference type="Proteomes" id="UP001162501"/>
    </source>
</evidence>
<sequence length="109" mass="11769">MEPLRDADHCGGPTAQEELQAWQAKVTADHQPSCLGAQASKATVRTAPPGAVATGLAVGSFRSIRVRNHHQRSFLGTLLQARRPEGHGERARPQGGESTWLPQEKPLPF</sequence>
<gene>
    <name evidence="1" type="ORF">MRATA1EN22A_LOCUS8967</name>
</gene>
<name>A0AC59YQK6_RANTA</name>
<reference evidence="1" key="2">
    <citation type="submission" date="2025-03" db="EMBL/GenBank/DDBJ databases">
        <authorList>
            <consortium name="ELIXIR-Norway"/>
            <consortium name="Elixir Norway"/>
        </authorList>
    </citation>
    <scope>NUCLEOTIDE SEQUENCE</scope>
</reference>
<accession>A0AC59YQK6</accession>
<dbReference type="EMBL" id="OX596086">
    <property type="protein sequence ID" value="CAM9893180.1"/>
    <property type="molecule type" value="Genomic_DNA"/>
</dbReference>
<proteinExistence type="predicted"/>
<protein>
    <submittedName>
        <fullName evidence="1">Uncharacterized protein</fullName>
    </submittedName>
</protein>